<feature type="domain" description="Core-binding (CB)" evidence="1">
    <location>
        <begin position="188"/>
        <end position="273"/>
    </location>
</feature>
<dbReference type="SUPFAM" id="SSF52540">
    <property type="entry name" value="P-loop containing nucleoside triphosphate hydrolases"/>
    <property type="match status" value="1"/>
</dbReference>
<dbReference type="Pfam" id="PF13173">
    <property type="entry name" value="AAA_14"/>
    <property type="match status" value="1"/>
</dbReference>
<proteinExistence type="predicted"/>
<reference evidence="2" key="1">
    <citation type="submission" date="2019-08" db="EMBL/GenBank/DDBJ databases">
        <authorList>
            <person name="Kucharzyk K."/>
            <person name="Murdoch R.W."/>
            <person name="Higgins S."/>
            <person name="Loffler F."/>
        </authorList>
    </citation>
    <scope>NUCLEOTIDE SEQUENCE</scope>
</reference>
<dbReference type="InterPro" id="IPR025420">
    <property type="entry name" value="DUF4143"/>
</dbReference>
<gene>
    <name evidence="2" type="ORF">SDC9_64948</name>
</gene>
<protein>
    <recommendedName>
        <fullName evidence="1">Core-binding (CB) domain-containing protein</fullName>
    </recommendedName>
</protein>
<dbReference type="PANTHER" id="PTHR43566:SF1">
    <property type="entry name" value="AAA+ ATPASE DOMAIN-CONTAINING PROTEIN"/>
    <property type="match status" value="1"/>
</dbReference>
<organism evidence="2">
    <name type="scientific">bioreactor metagenome</name>
    <dbReference type="NCBI Taxonomy" id="1076179"/>
    <lineage>
        <taxon>unclassified sequences</taxon>
        <taxon>metagenomes</taxon>
        <taxon>ecological metagenomes</taxon>
    </lineage>
</organism>
<accession>A0A644XQP8</accession>
<evidence type="ECO:0000313" key="2">
    <source>
        <dbReference type="EMBL" id="MPM18536.1"/>
    </source>
</evidence>
<comment type="caution">
    <text evidence="2">The sequence shown here is derived from an EMBL/GenBank/DDBJ whole genome shotgun (WGS) entry which is preliminary data.</text>
</comment>
<sequence>MKNRQIGNYTKKISKSGLGRILVFTGARQTGKTTLVKKLFPDYAYLSIEDPLTRADFTRLTAAQWHSLYPKAILDEIQKEPVLIESIKSVYDQFSEPRYVLLGSSQLLLMEKVRESLAGRCVIIEMFPLTLPEIKADEPDKTQLSLFQKILTDPVQKMDYLPSFNLDPEMAKKQAAYSHYCTFGGYPALTNPTLSDEQKYIWLSQYVRTYLERDIRDLASFRELEPFVILQRALAVQTAQTINASTLATQVGLSSKTVQRYIQYLNISYQTISLQAWSRNQTKKLTRAPKIHYLDHGVLSGILQKKGGMTGAEYESLFVAEIYKQIKTLNIQPMLYHLRIQGGREIDLLIELPEGYIAFEIKMSQRVSASDARHFSGLDEILDKPLLHSFVISNDVRTQQFPNGSNAINTAMFLG</sequence>
<dbReference type="InterPro" id="IPR027417">
    <property type="entry name" value="P-loop_NTPase"/>
</dbReference>
<dbReference type="Pfam" id="PF13635">
    <property type="entry name" value="DUF4143"/>
    <property type="match status" value="1"/>
</dbReference>
<dbReference type="PROSITE" id="PS51900">
    <property type="entry name" value="CB"/>
    <property type="match status" value="1"/>
</dbReference>
<dbReference type="PANTHER" id="PTHR43566">
    <property type="entry name" value="CONSERVED PROTEIN"/>
    <property type="match status" value="1"/>
</dbReference>
<evidence type="ECO:0000259" key="1">
    <source>
        <dbReference type="PROSITE" id="PS51900"/>
    </source>
</evidence>
<dbReference type="InterPro" id="IPR044068">
    <property type="entry name" value="CB"/>
</dbReference>
<dbReference type="EMBL" id="VSSQ01003002">
    <property type="protein sequence ID" value="MPM18536.1"/>
    <property type="molecule type" value="Genomic_DNA"/>
</dbReference>
<name>A0A644XQP8_9ZZZZ</name>
<dbReference type="AlphaFoldDB" id="A0A644XQP8"/>
<dbReference type="InterPro" id="IPR041682">
    <property type="entry name" value="AAA_14"/>
</dbReference>